<dbReference type="GeneTree" id="ENSGT00390000012791"/>
<feature type="chain" id="PRO_5021467065" evidence="1">
    <location>
        <begin position="23"/>
        <end position="133"/>
    </location>
</feature>
<keyword evidence="1" id="KW-0732">Signal</keyword>
<reference evidence="3" key="1">
    <citation type="submission" date="2018-12" db="EMBL/GenBank/DDBJ databases">
        <authorList>
            <person name="Yazar S."/>
        </authorList>
    </citation>
    <scope>NUCLEOTIDE SEQUENCE [LARGE SCALE GENOMIC DNA]</scope>
</reference>
<dbReference type="Pfam" id="PF15097">
    <property type="entry name" value="Ig_J_chain"/>
    <property type="match status" value="1"/>
</dbReference>
<evidence type="ECO:0000313" key="3">
    <source>
        <dbReference type="Proteomes" id="UP000314987"/>
    </source>
</evidence>
<dbReference type="GO" id="GO:0071756">
    <property type="term" value="C:pentameric IgM immunoglobulin complex"/>
    <property type="evidence" value="ECO:0007669"/>
    <property type="project" value="TreeGrafter"/>
</dbReference>
<dbReference type="GO" id="GO:0034987">
    <property type="term" value="F:immunoglobulin receptor binding"/>
    <property type="evidence" value="ECO:0007669"/>
    <property type="project" value="TreeGrafter"/>
</dbReference>
<keyword evidence="3" id="KW-1185">Reference proteome</keyword>
<dbReference type="PANTHER" id="PTHR10070">
    <property type="entry name" value="IMMUNOGLOBULIN J CHAIN"/>
    <property type="match status" value="1"/>
</dbReference>
<dbReference type="Proteomes" id="UP000314987">
    <property type="component" value="Unassembled WGS sequence"/>
</dbReference>
<dbReference type="PANTHER" id="PTHR10070:SF2">
    <property type="entry name" value="IMMUNOGLOBULIN J CHAIN"/>
    <property type="match status" value="1"/>
</dbReference>
<gene>
    <name evidence="2" type="primary">JCHAIN</name>
</gene>
<accession>A0A4X2KIT0</accession>
<dbReference type="AlphaFoldDB" id="A0A4X2KIT0"/>
<protein>
    <submittedName>
        <fullName evidence="2">Joining chain of multimeric IgA and IgM</fullName>
    </submittedName>
</protein>
<evidence type="ECO:0000313" key="2">
    <source>
        <dbReference type="Ensembl" id="ENSVURP00010011738.1"/>
    </source>
</evidence>
<proteinExistence type="predicted"/>
<dbReference type="GO" id="GO:0006959">
    <property type="term" value="P:humoral immune response"/>
    <property type="evidence" value="ECO:0007669"/>
    <property type="project" value="TreeGrafter"/>
</dbReference>
<organism evidence="2 3">
    <name type="scientific">Vombatus ursinus</name>
    <name type="common">Common wombat</name>
    <dbReference type="NCBI Taxonomy" id="29139"/>
    <lineage>
        <taxon>Eukaryota</taxon>
        <taxon>Metazoa</taxon>
        <taxon>Chordata</taxon>
        <taxon>Craniata</taxon>
        <taxon>Vertebrata</taxon>
        <taxon>Euteleostomi</taxon>
        <taxon>Mammalia</taxon>
        <taxon>Metatheria</taxon>
        <taxon>Diprotodontia</taxon>
        <taxon>Vombatidae</taxon>
        <taxon>Vombatus</taxon>
    </lineage>
</organism>
<reference evidence="2" key="3">
    <citation type="submission" date="2025-09" db="UniProtKB">
        <authorList>
            <consortium name="Ensembl"/>
        </authorList>
    </citation>
    <scope>IDENTIFICATION</scope>
</reference>
<sequence length="133" mass="14690">MKKSLLFCGLLAGLCGAILVTAQDENEDEGRILIDNKCQCVRVTSRLVPSPDNPGEKVVERNIRLICKKCDPIEVELDNEVVAASQSNQCGEDSETCYTYDRNKCYTSTAPLYLEGQTRMVTTALTPESCYAD</sequence>
<evidence type="ECO:0000256" key="1">
    <source>
        <dbReference type="SAM" id="SignalP"/>
    </source>
</evidence>
<name>A0A4X2KIT0_VOMUR</name>
<dbReference type="InterPro" id="IPR024110">
    <property type="entry name" value="Ig_J"/>
</dbReference>
<feature type="signal peptide" evidence="1">
    <location>
        <begin position="1"/>
        <end position="22"/>
    </location>
</feature>
<reference evidence="2" key="2">
    <citation type="submission" date="2025-08" db="UniProtKB">
        <authorList>
            <consortium name="Ensembl"/>
        </authorList>
    </citation>
    <scope>IDENTIFICATION</scope>
</reference>
<dbReference type="Ensembl" id="ENSVURT00010013338.1">
    <property type="protein sequence ID" value="ENSVURP00010011738.1"/>
    <property type="gene ID" value="ENSVURG00010009078.1"/>
</dbReference>